<dbReference type="InterPro" id="IPR042088">
    <property type="entry name" value="OligoPept_F_C"/>
</dbReference>
<evidence type="ECO:0000313" key="2">
    <source>
        <dbReference type="Proteomes" id="UP000092713"/>
    </source>
</evidence>
<sequence>MLSSGGSSYPYELVKAAGVDLATPKPYQALVARMNGIMDRIEAIESKRGK</sequence>
<dbReference type="RefSeq" id="WP_150127946.1">
    <property type="nucleotide sequence ID" value="NZ_LOCQ01000061.1"/>
</dbReference>
<dbReference type="OrthoDB" id="9766487at2"/>
<dbReference type="Proteomes" id="UP000092713">
    <property type="component" value="Unassembled WGS sequence"/>
</dbReference>
<accession>A0A1A7BXK4</accession>
<proteinExistence type="predicted"/>
<name>A0A1A7BXK4_9BURK</name>
<gene>
    <name evidence="1" type="ORF">ASR47_1002277</name>
</gene>
<protein>
    <submittedName>
        <fullName evidence="1">Oligoendopeptidase F</fullName>
        <ecNumber evidence="1">3.4.24.-</ecNumber>
    </submittedName>
</protein>
<comment type="caution">
    <text evidence="1">The sequence shown here is derived from an EMBL/GenBank/DDBJ whole genome shotgun (WGS) entry which is preliminary data.</text>
</comment>
<dbReference type="GO" id="GO:0016787">
    <property type="term" value="F:hydrolase activity"/>
    <property type="evidence" value="ECO:0007669"/>
    <property type="project" value="UniProtKB-KW"/>
</dbReference>
<reference evidence="1 2" key="1">
    <citation type="submission" date="2016-04" db="EMBL/GenBank/DDBJ databases">
        <title>Draft genome sequence of Janthinobacterium psychrotolerans sp. nov., isolated from freshwater sediments in Denmark.</title>
        <authorList>
            <person name="Gong X."/>
            <person name="Skrivergaard S."/>
            <person name="Korsgaard B.S."/>
            <person name="Schreiber L."/>
            <person name="Marshall I.P."/>
            <person name="Finster K."/>
            <person name="Schramm A."/>
        </authorList>
    </citation>
    <scope>NUCLEOTIDE SEQUENCE [LARGE SCALE GENOMIC DNA]</scope>
    <source>
        <strain evidence="1 2">S3-2</strain>
    </source>
</reference>
<dbReference type="EMBL" id="LOCQ01000061">
    <property type="protein sequence ID" value="OBV37220.1"/>
    <property type="molecule type" value="Genomic_DNA"/>
</dbReference>
<dbReference type="STRING" id="1747903.ASR47_1002277"/>
<evidence type="ECO:0000313" key="1">
    <source>
        <dbReference type="EMBL" id="OBV37220.1"/>
    </source>
</evidence>
<dbReference type="Gene3D" id="1.10.1370.20">
    <property type="entry name" value="Oligoendopeptidase f, C-terminal domain"/>
    <property type="match status" value="1"/>
</dbReference>
<keyword evidence="1" id="KW-0378">Hydrolase</keyword>
<dbReference type="AlphaFoldDB" id="A0A1A7BXK4"/>
<dbReference type="EC" id="3.4.24.-" evidence="1"/>
<organism evidence="1 2">
    <name type="scientific">Janthinobacterium psychrotolerans</name>
    <dbReference type="NCBI Taxonomy" id="1747903"/>
    <lineage>
        <taxon>Bacteria</taxon>
        <taxon>Pseudomonadati</taxon>
        <taxon>Pseudomonadota</taxon>
        <taxon>Betaproteobacteria</taxon>
        <taxon>Burkholderiales</taxon>
        <taxon>Oxalobacteraceae</taxon>
        <taxon>Janthinobacterium</taxon>
    </lineage>
</organism>
<keyword evidence="2" id="KW-1185">Reference proteome</keyword>